<evidence type="ECO:0000313" key="1">
    <source>
        <dbReference type="EMBL" id="KAG6964360.1"/>
    </source>
</evidence>
<dbReference type="EMBL" id="JAENGY010000382">
    <property type="protein sequence ID" value="KAG6964360.1"/>
    <property type="molecule type" value="Genomic_DNA"/>
</dbReference>
<dbReference type="AlphaFoldDB" id="A0A8J5J9D4"/>
<organism evidence="1 2">
    <name type="scientific">Phytophthora aleatoria</name>
    <dbReference type="NCBI Taxonomy" id="2496075"/>
    <lineage>
        <taxon>Eukaryota</taxon>
        <taxon>Sar</taxon>
        <taxon>Stramenopiles</taxon>
        <taxon>Oomycota</taxon>
        <taxon>Peronosporomycetes</taxon>
        <taxon>Peronosporales</taxon>
        <taxon>Peronosporaceae</taxon>
        <taxon>Phytophthora</taxon>
    </lineage>
</organism>
<keyword evidence="2" id="KW-1185">Reference proteome</keyword>
<reference evidence="1" key="1">
    <citation type="submission" date="2021-01" db="EMBL/GenBank/DDBJ databases">
        <title>Phytophthora aleatoria, a newly-described species from Pinus radiata is distinct from Phytophthora cactorum isolates based on comparative genomics.</title>
        <authorList>
            <person name="Mcdougal R."/>
            <person name="Panda P."/>
            <person name="Williams N."/>
            <person name="Studholme D.J."/>
        </authorList>
    </citation>
    <scope>NUCLEOTIDE SEQUENCE</scope>
    <source>
        <strain evidence="1">NZFS 4037</strain>
    </source>
</reference>
<sequence>MDRTPDDTVPGAIDGILDERCKNSKMAPKGGIQPPEICESHSRVMETIDAVRDTIQDGHNLLETELRNLSRAKARYYDIKCREKLLRLNTAYNLGNLTGVITAAVSSVHCAIHLARTRDRPSTSDKAFVAVSTRLTDGFASALATTMYPPDPCYGSDALSEDFASTRIETARENYYSAIEAAQSRTIESNRDLVDPDPSILEPTHQYFGRPPSCKRF</sequence>
<accession>A0A8J5J9D4</accession>
<gene>
    <name evidence="1" type="ORF">JG688_00007751</name>
</gene>
<name>A0A8J5J9D4_9STRA</name>
<evidence type="ECO:0000313" key="2">
    <source>
        <dbReference type="Proteomes" id="UP000709295"/>
    </source>
</evidence>
<protein>
    <submittedName>
        <fullName evidence="1">Uncharacterized protein</fullName>
    </submittedName>
</protein>
<comment type="caution">
    <text evidence="1">The sequence shown here is derived from an EMBL/GenBank/DDBJ whole genome shotgun (WGS) entry which is preliminary data.</text>
</comment>
<dbReference type="Proteomes" id="UP000709295">
    <property type="component" value="Unassembled WGS sequence"/>
</dbReference>
<proteinExistence type="predicted"/>